<evidence type="ECO:0000313" key="1">
    <source>
        <dbReference type="EMBL" id="KAI3749862.1"/>
    </source>
</evidence>
<reference evidence="1 2" key="2">
    <citation type="journal article" date="2022" name="Mol. Ecol. Resour.">
        <title>The genomes of chicory, endive, great burdock and yacon provide insights into Asteraceae paleo-polyploidization history and plant inulin production.</title>
        <authorList>
            <person name="Fan W."/>
            <person name="Wang S."/>
            <person name="Wang H."/>
            <person name="Wang A."/>
            <person name="Jiang F."/>
            <person name="Liu H."/>
            <person name="Zhao H."/>
            <person name="Xu D."/>
            <person name="Zhang Y."/>
        </authorList>
    </citation>
    <scope>NUCLEOTIDE SEQUENCE [LARGE SCALE GENOMIC DNA]</scope>
    <source>
        <strain evidence="2">cv. Punajuju</strain>
        <tissue evidence="1">Leaves</tissue>
    </source>
</reference>
<name>A0ACB9DUA2_CICIN</name>
<sequence>MSSLPPPPPEDSDNSNDSDSSLARVIRTTLSYDTNVMLAAIISLLLVILFVLLLHLYTRWFLVQARRRSRTSVTVPHVLGSRLHNRFTIIDTSNPENSPGKFGLPFSVIASLPLFIYKLSSEEDRDYGLECAICLSIFEEEEIGRKLPGCGHAFHVECIDMWLQSHSTCPICRAAIHCNHSHKIDHLVIEIPDPEQESESDGLTINNEEELRLEIVTTISDQITEPHETADAGAENDFAVGGSSSSSIGESLKKFLSSSGSCSSRSGGKIHPSSDVNGDESES</sequence>
<dbReference type="Proteomes" id="UP001055811">
    <property type="component" value="Linkage Group LG04"/>
</dbReference>
<evidence type="ECO:0000313" key="2">
    <source>
        <dbReference type="Proteomes" id="UP001055811"/>
    </source>
</evidence>
<dbReference type="EMBL" id="CM042012">
    <property type="protein sequence ID" value="KAI3749862.1"/>
    <property type="molecule type" value="Genomic_DNA"/>
</dbReference>
<keyword evidence="2" id="KW-1185">Reference proteome</keyword>
<organism evidence="1 2">
    <name type="scientific">Cichorium intybus</name>
    <name type="common">Chicory</name>
    <dbReference type="NCBI Taxonomy" id="13427"/>
    <lineage>
        <taxon>Eukaryota</taxon>
        <taxon>Viridiplantae</taxon>
        <taxon>Streptophyta</taxon>
        <taxon>Embryophyta</taxon>
        <taxon>Tracheophyta</taxon>
        <taxon>Spermatophyta</taxon>
        <taxon>Magnoliopsida</taxon>
        <taxon>eudicotyledons</taxon>
        <taxon>Gunneridae</taxon>
        <taxon>Pentapetalae</taxon>
        <taxon>asterids</taxon>
        <taxon>campanulids</taxon>
        <taxon>Asterales</taxon>
        <taxon>Asteraceae</taxon>
        <taxon>Cichorioideae</taxon>
        <taxon>Cichorieae</taxon>
        <taxon>Cichoriinae</taxon>
        <taxon>Cichorium</taxon>
    </lineage>
</organism>
<reference evidence="2" key="1">
    <citation type="journal article" date="2022" name="Mol. Ecol. Resour.">
        <title>The genomes of chicory, endive, great burdock and yacon provide insights into Asteraceae palaeo-polyploidization history and plant inulin production.</title>
        <authorList>
            <person name="Fan W."/>
            <person name="Wang S."/>
            <person name="Wang H."/>
            <person name="Wang A."/>
            <person name="Jiang F."/>
            <person name="Liu H."/>
            <person name="Zhao H."/>
            <person name="Xu D."/>
            <person name="Zhang Y."/>
        </authorList>
    </citation>
    <scope>NUCLEOTIDE SEQUENCE [LARGE SCALE GENOMIC DNA]</scope>
    <source>
        <strain evidence="2">cv. Punajuju</strain>
    </source>
</reference>
<proteinExistence type="predicted"/>
<accession>A0ACB9DUA2</accession>
<protein>
    <submittedName>
        <fullName evidence="1">Uncharacterized protein</fullName>
    </submittedName>
</protein>
<gene>
    <name evidence="1" type="ORF">L2E82_20479</name>
</gene>
<comment type="caution">
    <text evidence="1">The sequence shown here is derived from an EMBL/GenBank/DDBJ whole genome shotgun (WGS) entry which is preliminary data.</text>
</comment>